<accession>A0ACC6TKZ9</accession>
<evidence type="ECO:0000313" key="2">
    <source>
        <dbReference type="Proteomes" id="UP001549207"/>
    </source>
</evidence>
<protein>
    <submittedName>
        <fullName evidence="1">FMN-dependent oxidoreductase (Nitrilotriacetate monooxygenase family)</fullName>
    </submittedName>
</protein>
<organism evidence="1 2">
    <name type="scientific">Arthrobacter nitrophenolicus</name>
    <dbReference type="NCBI Taxonomy" id="683150"/>
    <lineage>
        <taxon>Bacteria</taxon>
        <taxon>Bacillati</taxon>
        <taxon>Actinomycetota</taxon>
        <taxon>Actinomycetes</taxon>
        <taxon>Micrococcales</taxon>
        <taxon>Micrococcaceae</taxon>
        <taxon>Arthrobacter</taxon>
    </lineage>
</organism>
<comment type="caution">
    <text evidence="1">The sequence shown here is derived from an EMBL/GenBank/DDBJ whole genome shotgun (WGS) entry which is preliminary data.</text>
</comment>
<gene>
    <name evidence="1" type="ORF">ABIC98_004120</name>
</gene>
<name>A0ACC6TKZ9_9MICC</name>
<dbReference type="Proteomes" id="UP001549207">
    <property type="component" value="Unassembled WGS sequence"/>
</dbReference>
<sequence length="436" mass="48556">MTETQRGDLRFCLYTCFAPGGPLGTPWNHPGNKGFDYLNLDHQTKLAQALEAARFDAIFWADFSGVHDTYKSSPATAIRDAVAFPLGDPLVLTAALAGATENLGFAFSANMTQQHPYSFARRVATLDHLTRGRVAWNIVTSYQPSAWRNSGFDDMEGHAKRYVRAQEYVDVLRKLLVDSWEDGAVVRDIDRGIYADPARVHPIAHDGEFYRVPGIGLTEPSPQRMPVTFQAGSSNDGREFSARNAEAMFIGTNSPQDAQTLISDMTGRLSANGRSREDIVFLQYMAVHVVSTEEEAKRKHEELDEQAGSEAAIAFASSTMGTDLSQIDLDKPLAEHNTDSMQGILKGFAESAEDKSWTFRDMVRKIGSDRIVGTPEHIADELQKWSDAGVDGININTQDVENTYTFLEHAVPVLQQRGLMQREYRNGTLRDKLFRR</sequence>
<evidence type="ECO:0000313" key="1">
    <source>
        <dbReference type="EMBL" id="MET3774444.1"/>
    </source>
</evidence>
<keyword evidence="1" id="KW-0560">Oxidoreductase</keyword>
<reference evidence="1" key="1">
    <citation type="submission" date="2024-06" db="EMBL/GenBank/DDBJ databases">
        <title>Genomic Encyclopedia of Type Strains, Phase IV (KMG-IV): sequencing the most valuable type-strain genomes for metagenomic binning, comparative biology and taxonomic classification.</title>
        <authorList>
            <person name="Goeker M."/>
        </authorList>
    </citation>
    <scope>NUCLEOTIDE SEQUENCE</scope>
    <source>
        <strain evidence="1">SJCon</strain>
    </source>
</reference>
<proteinExistence type="predicted"/>
<dbReference type="EMBL" id="JBEPNJ010000038">
    <property type="protein sequence ID" value="MET3774444.1"/>
    <property type="molecule type" value="Genomic_DNA"/>
</dbReference>
<keyword evidence="2" id="KW-1185">Reference proteome</keyword>
<keyword evidence="1" id="KW-0503">Monooxygenase</keyword>